<feature type="domain" description="YscD/Y4YQ C-terminal" evidence="3">
    <location>
        <begin position="416"/>
        <end position="464"/>
    </location>
</feature>
<proteinExistence type="predicted"/>
<evidence type="ECO:0000259" key="2">
    <source>
        <dbReference type="Pfam" id="PF00498"/>
    </source>
</evidence>
<dbReference type="EMBL" id="JXMS01000034">
    <property type="protein sequence ID" value="OBQ45944.1"/>
    <property type="molecule type" value="Genomic_DNA"/>
</dbReference>
<dbReference type="InterPro" id="IPR008984">
    <property type="entry name" value="SMAD_FHA_dom_sf"/>
</dbReference>
<dbReference type="SUPFAM" id="SSF49879">
    <property type="entry name" value="SMAD/FHA domain"/>
    <property type="match status" value="1"/>
</dbReference>
<dbReference type="Gene3D" id="2.60.200.20">
    <property type="match status" value="1"/>
</dbReference>
<gene>
    <name evidence="4" type="ORF">SP90_15110</name>
</gene>
<dbReference type="PATRIC" id="fig|1560234.3.peg.2305"/>
<dbReference type="AlphaFoldDB" id="A0A1B7X996"/>
<feature type="region of interest" description="Disordered" evidence="1">
    <location>
        <begin position="146"/>
        <end position="166"/>
    </location>
</feature>
<evidence type="ECO:0008006" key="6">
    <source>
        <dbReference type="Google" id="ProtNLM"/>
    </source>
</evidence>
<keyword evidence="5" id="KW-1185">Reference proteome</keyword>
<sequence length="469" mass="51019">MNSTVTLSVLSGSALGAEIALQQGVKTSIGSGEDCDFIFFDSTISLKHAAVEVQEEGTVVVYPLDDSVHYYDEQGAEYTVEDEQTPPLDAGTLFRIGGLYFACLNQDGEQSAQELLSRLASSAFRMHSGISSEFADQVRQEIVQEPAQTEESEFAPTHSSDPATTSGKGRKIVLTVVVLCLLGMLSVGVSTVMKPAETVPEVQSALVQLQALTQRRPYARIEMAKTENGVIVISGKVGTFAELDALRKMVSAYPFPTLFRVRVLEQRIEAMQLTASQLGYNVKFTLDHGIVVGTGYVRSADELQELKKVIADNFSNMEALEWDIASAKDVAAVLKELLAKHEDPDGLIAKYEKERVVLSGILGDFDREWVSGMPLALNKALQIPVPVELQVQFAKAKVKKRKLVSRKPGLITKNTIQQIGVGSMPFVRLKNGQVFFLGGKTSDGATITSISAKEIVLDKNGERKTIATE</sequence>
<name>A0A1B7X996_9BACT</name>
<dbReference type="NCBIfam" id="TIGR02500">
    <property type="entry name" value="type_III_yscD"/>
    <property type="match status" value="1"/>
</dbReference>
<dbReference type="STRING" id="1560234.SP90_15110"/>
<dbReference type="InterPro" id="IPR000253">
    <property type="entry name" value="FHA_dom"/>
</dbReference>
<evidence type="ECO:0000313" key="5">
    <source>
        <dbReference type="Proteomes" id="UP000091979"/>
    </source>
</evidence>
<comment type="caution">
    <text evidence="4">The sequence shown here is derived from an EMBL/GenBank/DDBJ whole genome shotgun (WGS) entry which is preliminary data.</text>
</comment>
<organism evidence="4 5">
    <name type="scientific">Halodesulfovibrio spirochaetisodalis</name>
    <dbReference type="NCBI Taxonomy" id="1560234"/>
    <lineage>
        <taxon>Bacteria</taxon>
        <taxon>Pseudomonadati</taxon>
        <taxon>Thermodesulfobacteriota</taxon>
        <taxon>Desulfovibrionia</taxon>
        <taxon>Desulfovibrionales</taxon>
        <taxon>Desulfovibrionaceae</taxon>
        <taxon>Halodesulfovibrio</taxon>
    </lineage>
</organism>
<dbReference type="OrthoDB" id="5459081at2"/>
<feature type="domain" description="FHA" evidence="2">
    <location>
        <begin position="27"/>
        <end position="65"/>
    </location>
</feature>
<dbReference type="Pfam" id="PF23893">
    <property type="entry name" value="Y4YQ_C"/>
    <property type="match status" value="1"/>
</dbReference>
<dbReference type="Proteomes" id="UP000091979">
    <property type="component" value="Unassembled WGS sequence"/>
</dbReference>
<dbReference type="RefSeq" id="WP_066858195.1">
    <property type="nucleotide sequence ID" value="NZ_JXMS01000034.1"/>
</dbReference>
<dbReference type="InterPro" id="IPR012843">
    <property type="entry name" value="YscD"/>
</dbReference>
<reference evidence="4 5" key="1">
    <citation type="submission" date="2015-01" db="EMBL/GenBank/DDBJ databases">
        <title>Desulfovibrio sp. JC271 draft genome sequence.</title>
        <authorList>
            <person name="Shivani Y."/>
            <person name="Subhash Y."/>
            <person name="Sasikala C."/>
            <person name="Ramana C.V."/>
        </authorList>
    </citation>
    <scope>NUCLEOTIDE SEQUENCE [LARGE SCALE GENOMIC DNA]</scope>
    <source>
        <strain evidence="4 5">JC271</strain>
    </source>
</reference>
<evidence type="ECO:0000313" key="4">
    <source>
        <dbReference type="EMBL" id="OBQ45944.1"/>
    </source>
</evidence>
<protein>
    <recommendedName>
        <fullName evidence="6">YscD cytoplasmic domain-containing protein</fullName>
    </recommendedName>
</protein>
<evidence type="ECO:0000256" key="1">
    <source>
        <dbReference type="SAM" id="MobiDB-lite"/>
    </source>
</evidence>
<dbReference type="Pfam" id="PF00498">
    <property type="entry name" value="FHA"/>
    <property type="match status" value="1"/>
</dbReference>
<dbReference type="InterPro" id="IPR057770">
    <property type="entry name" value="YscD/Y4YQ_C"/>
</dbReference>
<dbReference type="CDD" id="cd00060">
    <property type="entry name" value="FHA"/>
    <property type="match status" value="1"/>
</dbReference>
<evidence type="ECO:0000259" key="3">
    <source>
        <dbReference type="Pfam" id="PF23893"/>
    </source>
</evidence>
<accession>A0A1B7X996</accession>
<feature type="compositionally biased region" description="Polar residues" evidence="1">
    <location>
        <begin position="157"/>
        <end position="166"/>
    </location>
</feature>